<dbReference type="NCBIfam" id="NF009005">
    <property type="entry name" value="PRK12350.1"/>
    <property type="match status" value="1"/>
</dbReference>
<evidence type="ECO:0000313" key="8">
    <source>
        <dbReference type="EMBL" id="WTS12587.1"/>
    </source>
</evidence>
<dbReference type="CDD" id="cd06109">
    <property type="entry name" value="BsCS-I_like"/>
    <property type="match status" value="1"/>
</dbReference>
<dbReference type="Gene3D" id="1.10.580.10">
    <property type="entry name" value="Citrate Synthase, domain 1"/>
    <property type="match status" value="1"/>
</dbReference>
<dbReference type="EMBL" id="CP108195">
    <property type="protein sequence ID" value="WTS12587.1"/>
    <property type="molecule type" value="Genomic_DNA"/>
</dbReference>
<evidence type="ECO:0000256" key="5">
    <source>
        <dbReference type="PIRNR" id="PIRNR001369"/>
    </source>
</evidence>
<dbReference type="InterPro" id="IPR024176">
    <property type="entry name" value="Citrate_synthase_bac-typ"/>
</dbReference>
<evidence type="ECO:0000256" key="4">
    <source>
        <dbReference type="ARBA" id="ARBA00049288"/>
    </source>
</evidence>
<evidence type="ECO:0000256" key="6">
    <source>
        <dbReference type="PIRSR" id="PIRSR001369-1"/>
    </source>
</evidence>
<feature type="active site" evidence="6">
    <location>
        <position position="326"/>
    </location>
</feature>
<dbReference type="InterPro" id="IPR016143">
    <property type="entry name" value="Citrate_synth-like_sm_a-sub"/>
</dbReference>
<dbReference type="PIRSF" id="PIRSF001369">
    <property type="entry name" value="Citrate_synth"/>
    <property type="match status" value="1"/>
</dbReference>
<gene>
    <name evidence="8" type="ORF">OHU69_17000</name>
</gene>
<dbReference type="PRINTS" id="PR00143">
    <property type="entry name" value="CITRTSNTHASE"/>
</dbReference>
<dbReference type="InterPro" id="IPR036969">
    <property type="entry name" value="Citrate_synthase_sf"/>
</dbReference>
<dbReference type="PANTHER" id="PTHR11739">
    <property type="entry name" value="CITRATE SYNTHASE"/>
    <property type="match status" value="1"/>
</dbReference>
<reference evidence="8" key="1">
    <citation type="submission" date="2022-10" db="EMBL/GenBank/DDBJ databases">
        <title>The complete genomes of actinobacterial strains from the NBC collection.</title>
        <authorList>
            <person name="Joergensen T.S."/>
            <person name="Alvarez Arevalo M."/>
            <person name="Sterndorff E.B."/>
            <person name="Faurdal D."/>
            <person name="Vuksanovic O."/>
            <person name="Mourched A.-S."/>
            <person name="Charusanti P."/>
            <person name="Shaw S."/>
            <person name="Blin K."/>
            <person name="Weber T."/>
        </authorList>
    </citation>
    <scope>NUCLEOTIDE SEQUENCE</scope>
    <source>
        <strain evidence="8">NBC_00119</strain>
    </source>
</reference>
<comment type="pathway">
    <text evidence="1">Carbohydrate metabolism; tricarboxylic acid cycle.</text>
</comment>
<evidence type="ECO:0000256" key="7">
    <source>
        <dbReference type="RuleBase" id="RU003406"/>
    </source>
</evidence>
<evidence type="ECO:0000256" key="3">
    <source>
        <dbReference type="ARBA" id="ARBA00022679"/>
    </source>
</evidence>
<evidence type="ECO:0000256" key="2">
    <source>
        <dbReference type="ARBA" id="ARBA00010566"/>
    </source>
</evidence>
<sequence length="388" mass="41470">MSINGTTATPVDVPRGLAGVVVTDTELGDVRGREGFYHYRQYSAVELAQTRGFEDVWHLMIHGELPDAAQSVAFAARTAALRRLPDDVRAALPAIARAGALSGPLAGLRSALSLFGASQGFRPVYDIDDERRRDDTLAAAAVVPTLLTALHRLGDGLEPVEPRDDLSYAANYLYMLTGSEPEPAHARAIEQYLISTIDHGFNASTFTARVITSTGADVAACLVGAVGALSGPLHGGAPSRALDTLDAIGTPDRIDGWIRERVLAGDRIMGFGHPVYRTEDPRSRMLRGIAEGFGGPMVEFAVEVERHVESILAELKPGRELHTNVEFYAGVVMELCGLPRAMFTPTFAAARVVGWSANILEQARDSKIIRPAARYVGPAAPAPVPVVS</sequence>
<dbReference type="Pfam" id="PF00285">
    <property type="entry name" value="Citrate_synt"/>
    <property type="match status" value="1"/>
</dbReference>
<keyword evidence="3 5" id="KW-0808">Transferase</keyword>
<dbReference type="Gene3D" id="1.10.230.10">
    <property type="entry name" value="Cytochrome P450-Terp, domain 2"/>
    <property type="match status" value="1"/>
</dbReference>
<dbReference type="GO" id="GO:0005829">
    <property type="term" value="C:cytosol"/>
    <property type="evidence" value="ECO:0007669"/>
    <property type="project" value="TreeGrafter"/>
</dbReference>
<evidence type="ECO:0000256" key="1">
    <source>
        <dbReference type="ARBA" id="ARBA00005163"/>
    </source>
</evidence>
<name>A0AAU1U775_9ACTN</name>
<dbReference type="InterPro" id="IPR019810">
    <property type="entry name" value="Citrate_synthase_AS"/>
</dbReference>
<comment type="catalytic activity">
    <reaction evidence="4">
        <text>oxaloacetate + acetyl-CoA + H2O = citrate + CoA + H(+)</text>
        <dbReference type="Rhea" id="RHEA:16845"/>
        <dbReference type="ChEBI" id="CHEBI:15377"/>
        <dbReference type="ChEBI" id="CHEBI:15378"/>
        <dbReference type="ChEBI" id="CHEBI:16452"/>
        <dbReference type="ChEBI" id="CHEBI:16947"/>
        <dbReference type="ChEBI" id="CHEBI:57287"/>
        <dbReference type="ChEBI" id="CHEBI:57288"/>
        <dbReference type="EC" id="2.3.3.16"/>
    </reaction>
</comment>
<dbReference type="PROSITE" id="PS00480">
    <property type="entry name" value="CITRATE_SYNTHASE"/>
    <property type="match status" value="1"/>
</dbReference>
<dbReference type="GO" id="GO:0006099">
    <property type="term" value="P:tricarboxylic acid cycle"/>
    <property type="evidence" value="ECO:0007669"/>
    <property type="project" value="InterPro"/>
</dbReference>
<dbReference type="SUPFAM" id="SSF48256">
    <property type="entry name" value="Citrate synthase"/>
    <property type="match status" value="1"/>
</dbReference>
<dbReference type="InterPro" id="IPR016142">
    <property type="entry name" value="Citrate_synth-like_lrg_a-sub"/>
</dbReference>
<dbReference type="FunFam" id="1.10.230.10:FF:000007">
    <property type="entry name" value="Citrate synthase"/>
    <property type="match status" value="1"/>
</dbReference>
<dbReference type="GO" id="GO:0036440">
    <property type="term" value="F:citrate synthase activity"/>
    <property type="evidence" value="ECO:0007669"/>
    <property type="project" value="UniProtKB-EC"/>
</dbReference>
<dbReference type="GO" id="GO:0005975">
    <property type="term" value="P:carbohydrate metabolic process"/>
    <property type="evidence" value="ECO:0007669"/>
    <property type="project" value="TreeGrafter"/>
</dbReference>
<accession>A0AAU1U775</accession>
<feature type="active site" evidence="6">
    <location>
        <position position="273"/>
    </location>
</feature>
<dbReference type="AlphaFoldDB" id="A0AAU1U775"/>
<organism evidence="8">
    <name type="scientific">Streptomyces sp. NBC_00119</name>
    <dbReference type="NCBI Taxonomy" id="2975659"/>
    <lineage>
        <taxon>Bacteria</taxon>
        <taxon>Bacillati</taxon>
        <taxon>Actinomycetota</taxon>
        <taxon>Actinomycetes</taxon>
        <taxon>Kitasatosporales</taxon>
        <taxon>Streptomycetaceae</taxon>
        <taxon>Streptomyces</taxon>
    </lineage>
</organism>
<proteinExistence type="inferred from homology"/>
<dbReference type="PANTHER" id="PTHR11739:SF23">
    <property type="entry name" value="CITRATE SYNTHASE 2-RELATED"/>
    <property type="match status" value="1"/>
</dbReference>
<comment type="similarity">
    <text evidence="2 5 7">Belongs to the citrate synthase family.</text>
</comment>
<protein>
    <recommendedName>
        <fullName evidence="5">Citrate synthase</fullName>
    </recommendedName>
</protein>
<dbReference type="InterPro" id="IPR002020">
    <property type="entry name" value="Citrate_synthase"/>
</dbReference>